<dbReference type="Proteomes" id="UP000019146">
    <property type="component" value="Chromosome 2"/>
</dbReference>
<dbReference type="PROSITE" id="PS50928">
    <property type="entry name" value="ABC_TM1"/>
    <property type="match status" value="1"/>
</dbReference>
<dbReference type="KEGG" id="bcai:K788_0000645"/>
<dbReference type="EMBL" id="CP012747">
    <property type="protein sequence ID" value="ALL68254.1"/>
    <property type="molecule type" value="Genomic_DNA"/>
</dbReference>
<keyword evidence="2 6" id="KW-0813">Transport</keyword>
<feature type="transmembrane region" description="Helical" evidence="6">
    <location>
        <begin position="135"/>
        <end position="153"/>
    </location>
</feature>
<evidence type="ECO:0000256" key="4">
    <source>
        <dbReference type="ARBA" id="ARBA00022989"/>
    </source>
</evidence>
<dbReference type="InterPro" id="IPR035906">
    <property type="entry name" value="MetI-like_sf"/>
</dbReference>
<keyword evidence="4 6" id="KW-1133">Transmembrane helix</keyword>
<dbReference type="PANTHER" id="PTHR30177">
    <property type="entry name" value="GLYCINE BETAINE/L-PROLINE TRANSPORT SYSTEM PERMEASE PROTEIN PROW"/>
    <property type="match status" value="1"/>
</dbReference>
<evidence type="ECO:0000256" key="5">
    <source>
        <dbReference type="ARBA" id="ARBA00023136"/>
    </source>
</evidence>
<dbReference type="GO" id="GO:0031460">
    <property type="term" value="P:glycine betaine transport"/>
    <property type="evidence" value="ECO:0007669"/>
    <property type="project" value="TreeGrafter"/>
</dbReference>
<dbReference type="PANTHER" id="PTHR30177:SF33">
    <property type="entry name" value="POSSIBLE OSMOPROTECTANT (GLYCINE BETAINE_CARNITINE_CHOLINE_L-PROLINE) TRANSPORT INTEGRAL MEMBRANE PROTEIN ABC TRANSPORTER PROZ"/>
    <property type="match status" value="1"/>
</dbReference>
<evidence type="ECO:0000313" key="8">
    <source>
        <dbReference type="EMBL" id="ALL68254.1"/>
    </source>
</evidence>
<dbReference type="GeneID" id="69971988"/>
<dbReference type="GO" id="GO:0005886">
    <property type="term" value="C:plasma membrane"/>
    <property type="evidence" value="ECO:0007669"/>
    <property type="project" value="UniProtKB-SubCell"/>
</dbReference>
<evidence type="ECO:0000256" key="1">
    <source>
        <dbReference type="ARBA" id="ARBA00004651"/>
    </source>
</evidence>
<evidence type="ECO:0000256" key="2">
    <source>
        <dbReference type="ARBA" id="ARBA00022448"/>
    </source>
</evidence>
<feature type="transmembrane region" description="Helical" evidence="6">
    <location>
        <begin position="191"/>
        <end position="216"/>
    </location>
</feature>
<dbReference type="AlphaFoldDB" id="A0A0P0RIE8"/>
<dbReference type="Pfam" id="PF00528">
    <property type="entry name" value="BPD_transp_1"/>
    <property type="match status" value="1"/>
</dbReference>
<dbReference type="CDD" id="cd06261">
    <property type="entry name" value="TM_PBP2"/>
    <property type="match status" value="1"/>
</dbReference>
<evidence type="ECO:0000256" key="3">
    <source>
        <dbReference type="ARBA" id="ARBA00022692"/>
    </source>
</evidence>
<name>A0A0P0RIE8_9BURK</name>
<dbReference type="InterPro" id="IPR000515">
    <property type="entry name" value="MetI-like"/>
</dbReference>
<comment type="subcellular location">
    <subcellularLocation>
        <location evidence="1 6">Cell membrane</location>
        <topology evidence="1 6">Multi-pass membrane protein</topology>
    </subcellularLocation>
</comment>
<gene>
    <name evidence="8" type="ORF">K788_0000645</name>
</gene>
<dbReference type="Gene3D" id="1.10.3720.10">
    <property type="entry name" value="MetI-like"/>
    <property type="match status" value="1"/>
</dbReference>
<reference evidence="8 9" key="1">
    <citation type="journal article" date="2014" name="Genome Announc.">
        <title>Draft Genome Sequence of the Haloacid-Degrading Burkholderia caribensis Strain MBA4.</title>
        <authorList>
            <person name="Pan Y."/>
            <person name="Kong K.F."/>
            <person name="Tsang J.S."/>
        </authorList>
    </citation>
    <scope>NUCLEOTIDE SEQUENCE [LARGE SCALE GENOMIC DNA]</scope>
    <source>
        <strain evidence="8 9">MBA4</strain>
    </source>
</reference>
<feature type="transmembrane region" description="Helical" evidence="6">
    <location>
        <begin position="159"/>
        <end position="179"/>
    </location>
</feature>
<accession>A0A0P0RIE8</accession>
<dbReference type="GO" id="GO:0055085">
    <property type="term" value="P:transmembrane transport"/>
    <property type="evidence" value="ECO:0007669"/>
    <property type="project" value="InterPro"/>
</dbReference>
<feature type="transmembrane region" description="Helical" evidence="6">
    <location>
        <begin position="67"/>
        <end position="84"/>
    </location>
</feature>
<feature type="domain" description="ABC transmembrane type-1" evidence="7">
    <location>
        <begin position="22"/>
        <end position="208"/>
    </location>
</feature>
<proteinExistence type="inferred from homology"/>
<evidence type="ECO:0000259" key="7">
    <source>
        <dbReference type="PROSITE" id="PS50928"/>
    </source>
</evidence>
<dbReference type="InterPro" id="IPR051204">
    <property type="entry name" value="ABC_transp_perm/SBD"/>
</dbReference>
<sequence length="237" mass="24795">MSNQWILQGTNWLGDTGILTLLSQHVAYSAVALAISGLIGFPIGCYTGYTGKGEASLISIANALRSLPSLGLLVLLVIMLSSAFESDMAFYVPCTIVLVILGSPSVILGTHAGISSIDPSVTDAARGMGLSGRQYLLGVAIPCALPLILTGFRNASLQIISTATIVAYVSLGGLGRLILDGLSVGDYNKMFAGAILVAILALIIDLIYVLLAQILVSPGVRRRHLHTFSNKNAKEPT</sequence>
<evidence type="ECO:0000256" key="6">
    <source>
        <dbReference type="RuleBase" id="RU363032"/>
    </source>
</evidence>
<dbReference type="RefSeq" id="WP_035998545.1">
    <property type="nucleotide sequence ID" value="NZ_CP012747.1"/>
</dbReference>
<evidence type="ECO:0000313" key="9">
    <source>
        <dbReference type="Proteomes" id="UP000019146"/>
    </source>
</evidence>
<feature type="transmembrane region" description="Helical" evidence="6">
    <location>
        <begin position="26"/>
        <end position="46"/>
    </location>
</feature>
<dbReference type="SUPFAM" id="SSF161098">
    <property type="entry name" value="MetI-like"/>
    <property type="match status" value="1"/>
</dbReference>
<protein>
    <submittedName>
        <fullName evidence="8">Glycine betaine ABC transport system permease protein</fullName>
    </submittedName>
</protein>
<keyword evidence="3 6" id="KW-0812">Transmembrane</keyword>
<keyword evidence="5 6" id="KW-0472">Membrane</keyword>
<feature type="transmembrane region" description="Helical" evidence="6">
    <location>
        <begin position="90"/>
        <end position="114"/>
    </location>
</feature>
<comment type="similarity">
    <text evidence="6">Belongs to the binding-protein-dependent transport system permease family.</text>
</comment>
<organism evidence="8 9">
    <name type="scientific">Paraburkholderia caribensis MBA4</name>
    <dbReference type="NCBI Taxonomy" id="1323664"/>
    <lineage>
        <taxon>Bacteria</taxon>
        <taxon>Pseudomonadati</taxon>
        <taxon>Pseudomonadota</taxon>
        <taxon>Betaproteobacteria</taxon>
        <taxon>Burkholderiales</taxon>
        <taxon>Burkholderiaceae</taxon>
        <taxon>Paraburkholderia</taxon>
    </lineage>
</organism>